<dbReference type="PANTHER" id="PTHR45588:SF1">
    <property type="entry name" value="WW DOMAIN-CONTAINING PROTEIN"/>
    <property type="match status" value="1"/>
</dbReference>
<sequence>MKTLCILFRGWCCLFLLVFMGCAGSNKAPEEAVISAMNLKQGKTILCGPADKELGAVSFETSCSEKVRKEFDLALALLHSFEYDEAEKAFAAVINKEPTCAMAYWGVAMSNFHPLWSPPSKEEFEKGSKAVAIAQSITGKTKREAAYIAAIAEFYKDPQQTSHPARCVNFEKAMAQLYKAYPDDKDAAAFYALALDGAADPADKTYAKQRKAGQILTLLGGDQSFHPGVIHYIIHSYDYPSLAAMALPAARKYAAVAPSSAHAQHMPSHIFIRLGLWDESIHSNMVAADAARCYAASAGIKGHWDEELHCLDYLVYSYLQKADNKDAKEQCDYLKTIREIYPVTPKVIYSFAAIPARYVLENRLWMEAMALQPQVISGIVWEKYPWEKAIIHFTKLLGAVHLNQMDTAYAEFKTLNQLHDMLVQKQDAYKANQVQIQLKASAAWIAFREGKSSAALQLMKEAATLEETTPKPPVTPGEVVPARELLGDLLMAMNAPGDALEAYEINLQDHPNRFNALYNAGLAAEKSNNLAKAGRYYQQLLDVSDTPEADRPELTAAKAFLKRNKTLAMEYQPVTGLLSP</sequence>
<comment type="caution">
    <text evidence="2">The sequence shown here is derived from an EMBL/GenBank/DDBJ whole genome shotgun (WGS) entry which is preliminary data.</text>
</comment>
<dbReference type="PANTHER" id="PTHR45588">
    <property type="entry name" value="TPR DOMAIN-CONTAINING PROTEIN"/>
    <property type="match status" value="1"/>
</dbReference>
<dbReference type="PROSITE" id="PS51257">
    <property type="entry name" value="PROKAR_LIPOPROTEIN"/>
    <property type="match status" value="1"/>
</dbReference>
<evidence type="ECO:0008006" key="4">
    <source>
        <dbReference type="Google" id="ProtNLM"/>
    </source>
</evidence>
<feature type="chain" id="PRO_5046868792" description="Tetratricopeptide repeat protein" evidence="1">
    <location>
        <begin position="29"/>
        <end position="580"/>
    </location>
</feature>
<gene>
    <name evidence="2" type="ORF">ABR189_05105</name>
</gene>
<dbReference type="InterPro" id="IPR019734">
    <property type="entry name" value="TPR_rpt"/>
</dbReference>
<accession>A0ABV2T2B1</accession>
<keyword evidence="3" id="KW-1185">Reference proteome</keyword>
<dbReference type="EMBL" id="JBEXAC010000001">
    <property type="protein sequence ID" value="MET6996730.1"/>
    <property type="molecule type" value="Genomic_DNA"/>
</dbReference>
<organism evidence="2 3">
    <name type="scientific">Chitinophaga defluvii</name>
    <dbReference type="NCBI Taxonomy" id="3163343"/>
    <lineage>
        <taxon>Bacteria</taxon>
        <taxon>Pseudomonadati</taxon>
        <taxon>Bacteroidota</taxon>
        <taxon>Chitinophagia</taxon>
        <taxon>Chitinophagales</taxon>
        <taxon>Chitinophagaceae</taxon>
        <taxon>Chitinophaga</taxon>
    </lineage>
</organism>
<evidence type="ECO:0000313" key="3">
    <source>
        <dbReference type="Proteomes" id="UP001549749"/>
    </source>
</evidence>
<keyword evidence="1" id="KW-0732">Signal</keyword>
<evidence type="ECO:0000313" key="2">
    <source>
        <dbReference type="EMBL" id="MET6996730.1"/>
    </source>
</evidence>
<protein>
    <recommendedName>
        <fullName evidence="4">Tetratricopeptide repeat protein</fullName>
    </recommendedName>
</protein>
<dbReference type="RefSeq" id="WP_354659371.1">
    <property type="nucleotide sequence ID" value="NZ_JBEXAC010000001.1"/>
</dbReference>
<dbReference type="SUPFAM" id="SSF48452">
    <property type="entry name" value="TPR-like"/>
    <property type="match status" value="1"/>
</dbReference>
<feature type="signal peptide" evidence="1">
    <location>
        <begin position="1"/>
        <end position="28"/>
    </location>
</feature>
<proteinExistence type="predicted"/>
<name>A0ABV2T2B1_9BACT</name>
<evidence type="ECO:0000256" key="1">
    <source>
        <dbReference type="SAM" id="SignalP"/>
    </source>
</evidence>
<dbReference type="InterPro" id="IPR011990">
    <property type="entry name" value="TPR-like_helical_dom_sf"/>
</dbReference>
<dbReference type="Proteomes" id="UP001549749">
    <property type="component" value="Unassembled WGS sequence"/>
</dbReference>
<dbReference type="SMART" id="SM00028">
    <property type="entry name" value="TPR"/>
    <property type="match status" value="3"/>
</dbReference>
<dbReference type="Gene3D" id="1.25.40.10">
    <property type="entry name" value="Tetratricopeptide repeat domain"/>
    <property type="match status" value="1"/>
</dbReference>
<reference evidence="2 3" key="1">
    <citation type="submission" date="2024-06" db="EMBL/GenBank/DDBJ databases">
        <title>Chitinophaga defluvii sp. nov., isolated from municipal sewage.</title>
        <authorList>
            <person name="Zhang L."/>
        </authorList>
    </citation>
    <scope>NUCLEOTIDE SEQUENCE [LARGE SCALE GENOMIC DNA]</scope>
    <source>
        <strain evidence="2 3">H8</strain>
    </source>
</reference>